<gene>
    <name evidence="4" type="ORF">C0Q70_09030</name>
</gene>
<keyword evidence="5" id="KW-1185">Reference proteome</keyword>
<comment type="similarity">
    <text evidence="3">Belongs to the glycosyltransferase 11 family.</text>
</comment>
<dbReference type="GO" id="GO:0008107">
    <property type="term" value="F:galactoside 2-alpha-L-fucosyltransferase activity"/>
    <property type="evidence" value="ECO:0007669"/>
    <property type="project" value="InterPro"/>
</dbReference>
<accession>A0A2T7P8N0</accession>
<sequence>MATKNVGTQDFEDWLPPNSETNQTCLETPNGSWIHIYQSAPWRAGVKDVGAPYLCVGTPGRLGNMMFTFASAVGIAALTKRTVVVLPTSPLLRHFRLQALVDCDGSRCSGERVVGVSEKKCCTFDPNMTSPRPKVRSLFIRKYMQSWRYFAQAEADVRRQMTAYGDTAARVSAVIARLRQELGGTVTLVGVHVRHGDIVRVARFREHGYRVPPVGYFLRAISFFAARHPRIAFLFSTDVKSYVQDTILPLCEQVQGGGPFFGRSGNASLKKATYVGVRCRQISTDDPVVDLLTLASCDHVIMSVGTFGWWAGWLAGGDVVYYNHPYRPKSTLWNSTKMEDFFPPGWIPMA</sequence>
<dbReference type="InterPro" id="IPR002516">
    <property type="entry name" value="Glyco_trans_11"/>
</dbReference>
<dbReference type="CDD" id="cd11301">
    <property type="entry name" value="Fut1_Fut2_like"/>
    <property type="match status" value="1"/>
</dbReference>
<name>A0A2T7P8N0_POMCA</name>
<dbReference type="GO" id="GO:0032580">
    <property type="term" value="C:Golgi cisterna membrane"/>
    <property type="evidence" value="ECO:0007669"/>
    <property type="project" value="UniProtKB-SubCell"/>
</dbReference>
<evidence type="ECO:0000256" key="3">
    <source>
        <dbReference type="RuleBase" id="RU363129"/>
    </source>
</evidence>
<dbReference type="STRING" id="400727.A0A2T7P8N0"/>
<dbReference type="EC" id="2.4.1.-" evidence="3"/>
<evidence type="ECO:0000256" key="2">
    <source>
        <dbReference type="ARBA" id="ARBA00022679"/>
    </source>
</evidence>
<dbReference type="Gene3D" id="3.40.50.11350">
    <property type="match status" value="1"/>
</dbReference>
<keyword evidence="3" id="KW-0325">Glycoprotein</keyword>
<dbReference type="EMBL" id="PZQS01000005">
    <property type="protein sequence ID" value="PVD29773.1"/>
    <property type="molecule type" value="Genomic_DNA"/>
</dbReference>
<protein>
    <recommendedName>
        <fullName evidence="3">L-Fucosyltransferase</fullName>
        <ecNumber evidence="3">2.4.1.-</ecNumber>
    </recommendedName>
</protein>
<dbReference type="AlphaFoldDB" id="A0A2T7P8N0"/>
<dbReference type="OrthoDB" id="3226at2759"/>
<organism evidence="4 5">
    <name type="scientific">Pomacea canaliculata</name>
    <name type="common">Golden apple snail</name>
    <dbReference type="NCBI Taxonomy" id="400727"/>
    <lineage>
        <taxon>Eukaryota</taxon>
        <taxon>Metazoa</taxon>
        <taxon>Spiralia</taxon>
        <taxon>Lophotrochozoa</taxon>
        <taxon>Mollusca</taxon>
        <taxon>Gastropoda</taxon>
        <taxon>Caenogastropoda</taxon>
        <taxon>Architaenioglossa</taxon>
        <taxon>Ampullarioidea</taxon>
        <taxon>Ampullariidae</taxon>
        <taxon>Pomacea</taxon>
    </lineage>
</organism>
<keyword evidence="2 3" id="KW-0808">Transferase</keyword>
<comment type="caution">
    <text evidence="4">The sequence shown here is derived from an EMBL/GenBank/DDBJ whole genome shotgun (WGS) entry which is preliminary data.</text>
</comment>
<keyword evidence="1 3" id="KW-0328">Glycosyltransferase</keyword>
<dbReference type="PANTHER" id="PTHR11927">
    <property type="entry name" value="GALACTOSIDE 2-L-FUCOSYLTRANSFERASE"/>
    <property type="match status" value="1"/>
</dbReference>
<keyword evidence="3" id="KW-0812">Transmembrane</keyword>
<evidence type="ECO:0000313" key="5">
    <source>
        <dbReference type="Proteomes" id="UP000245119"/>
    </source>
</evidence>
<proteinExistence type="inferred from homology"/>
<keyword evidence="3" id="KW-0333">Golgi apparatus</keyword>
<keyword evidence="3" id="KW-0735">Signal-anchor</keyword>
<reference evidence="4 5" key="1">
    <citation type="submission" date="2018-04" db="EMBL/GenBank/DDBJ databases">
        <title>The genome of golden apple snail Pomacea canaliculata provides insight into stress tolerance and invasive adaptation.</title>
        <authorList>
            <person name="Liu C."/>
            <person name="Liu B."/>
            <person name="Ren Y."/>
            <person name="Zhang Y."/>
            <person name="Wang H."/>
            <person name="Li S."/>
            <person name="Jiang F."/>
            <person name="Yin L."/>
            <person name="Zhang G."/>
            <person name="Qian W."/>
            <person name="Fan W."/>
        </authorList>
    </citation>
    <scope>NUCLEOTIDE SEQUENCE [LARGE SCALE GENOMIC DNA]</scope>
    <source>
        <strain evidence="4">SZHN2017</strain>
        <tissue evidence="4">Muscle</tissue>
    </source>
</reference>
<dbReference type="PANTHER" id="PTHR11927:SF9">
    <property type="entry name" value="L-FUCOSYLTRANSFERASE"/>
    <property type="match status" value="1"/>
</dbReference>
<dbReference type="Proteomes" id="UP000245119">
    <property type="component" value="Linkage Group LG5"/>
</dbReference>
<evidence type="ECO:0000256" key="1">
    <source>
        <dbReference type="ARBA" id="ARBA00022676"/>
    </source>
</evidence>
<comment type="pathway">
    <text evidence="3">Protein modification; protein glycosylation.</text>
</comment>
<comment type="subcellular location">
    <subcellularLocation>
        <location evidence="3">Golgi apparatus</location>
        <location evidence="3">Golgi stack membrane</location>
        <topology evidence="3">Single-pass type II membrane protein</topology>
    </subcellularLocation>
</comment>
<dbReference type="GO" id="GO:0005975">
    <property type="term" value="P:carbohydrate metabolic process"/>
    <property type="evidence" value="ECO:0007669"/>
    <property type="project" value="InterPro"/>
</dbReference>
<dbReference type="Pfam" id="PF01531">
    <property type="entry name" value="Glyco_transf_11"/>
    <property type="match status" value="1"/>
</dbReference>
<evidence type="ECO:0000313" key="4">
    <source>
        <dbReference type="EMBL" id="PVD29773.1"/>
    </source>
</evidence>
<dbReference type="UniPathway" id="UPA00378"/>